<evidence type="ECO:0000313" key="2">
    <source>
        <dbReference type="EMBL" id="RZS59086.1"/>
    </source>
</evidence>
<dbReference type="Proteomes" id="UP000293519">
    <property type="component" value="Unassembled WGS sequence"/>
</dbReference>
<evidence type="ECO:0000313" key="3">
    <source>
        <dbReference type="Proteomes" id="UP000293519"/>
    </source>
</evidence>
<keyword evidence="3" id="KW-1185">Reference proteome</keyword>
<reference evidence="2 3" key="1">
    <citation type="journal article" date="2015" name="Stand. Genomic Sci.">
        <title>Genomic Encyclopedia of Bacterial and Archaeal Type Strains, Phase III: the genomes of soil and plant-associated and newly described type strains.</title>
        <authorList>
            <person name="Whitman W.B."/>
            <person name="Woyke T."/>
            <person name="Klenk H.P."/>
            <person name="Zhou Y."/>
            <person name="Lilburn T.G."/>
            <person name="Beck B.J."/>
            <person name="De Vos P."/>
            <person name="Vandamme P."/>
            <person name="Eisen J.A."/>
            <person name="Garrity G."/>
            <person name="Hugenholtz P."/>
            <person name="Kyrpides N.C."/>
        </authorList>
    </citation>
    <scope>NUCLEOTIDE SEQUENCE [LARGE SCALE GENOMIC DNA]</scope>
    <source>
        <strain evidence="2 3">CV2</strain>
    </source>
</reference>
<sequence length="227" mass="23803">MQRGGTTATLRATRSGTIGGWFVALTPLLSAAAIVGLVFAVEWSLRTGSLASVWADPFTSAMVFGGTGVILALLIIMAVVSDRRRLESLGHRTRASGWWILLGALPYLIARTVRTRREAGRGQAPLVVHLIIGALVATGLTVAPFVLPREASVAQMRAVEATITNDLTAQGLELSVICPDTADARVGSRFVCTASDESGDIVGLIDTRWSGIDGSVIYSLDAGSPGE</sequence>
<accession>A0A4Q7LVL6</accession>
<protein>
    <submittedName>
        <fullName evidence="2">Uncharacterized protein</fullName>
    </submittedName>
</protein>
<evidence type="ECO:0000256" key="1">
    <source>
        <dbReference type="SAM" id="Phobius"/>
    </source>
</evidence>
<feature type="transmembrane region" description="Helical" evidence="1">
    <location>
        <begin position="61"/>
        <end position="81"/>
    </location>
</feature>
<keyword evidence="1" id="KW-0472">Membrane</keyword>
<keyword evidence="1" id="KW-0812">Transmembrane</keyword>
<feature type="transmembrane region" description="Helical" evidence="1">
    <location>
        <begin position="21"/>
        <end position="41"/>
    </location>
</feature>
<feature type="transmembrane region" description="Helical" evidence="1">
    <location>
        <begin position="93"/>
        <end position="110"/>
    </location>
</feature>
<organism evidence="2 3">
    <name type="scientific">Microcella putealis</name>
    <dbReference type="NCBI Taxonomy" id="337005"/>
    <lineage>
        <taxon>Bacteria</taxon>
        <taxon>Bacillati</taxon>
        <taxon>Actinomycetota</taxon>
        <taxon>Actinomycetes</taxon>
        <taxon>Micrococcales</taxon>
        <taxon>Microbacteriaceae</taxon>
        <taxon>Microcella</taxon>
    </lineage>
</organism>
<proteinExistence type="predicted"/>
<keyword evidence="1" id="KW-1133">Transmembrane helix</keyword>
<feature type="transmembrane region" description="Helical" evidence="1">
    <location>
        <begin position="126"/>
        <end position="147"/>
    </location>
</feature>
<gene>
    <name evidence="2" type="ORF">EV141_0303</name>
</gene>
<dbReference type="AlphaFoldDB" id="A0A4Q7LVL6"/>
<dbReference type="EMBL" id="SGWW01000001">
    <property type="protein sequence ID" value="RZS59086.1"/>
    <property type="molecule type" value="Genomic_DNA"/>
</dbReference>
<comment type="caution">
    <text evidence="2">The sequence shown here is derived from an EMBL/GenBank/DDBJ whole genome shotgun (WGS) entry which is preliminary data.</text>
</comment>
<name>A0A4Q7LVL6_9MICO</name>